<dbReference type="PANTHER" id="PTHR11700">
    <property type="entry name" value="30S RIBOSOMAL PROTEIN S10 FAMILY MEMBER"/>
    <property type="match status" value="1"/>
</dbReference>
<dbReference type="SUPFAM" id="SSF54999">
    <property type="entry name" value="Ribosomal protein S10"/>
    <property type="match status" value="1"/>
</dbReference>
<dbReference type="AlphaFoldDB" id="A0A0C9U3U6"/>
<feature type="compositionally biased region" description="Basic residues" evidence="4">
    <location>
        <begin position="265"/>
        <end position="274"/>
    </location>
</feature>
<evidence type="ECO:0000256" key="3">
    <source>
        <dbReference type="ARBA" id="ARBA00023274"/>
    </source>
</evidence>
<dbReference type="HOGENOM" id="CLU_1016248_0_0_1"/>
<feature type="compositionally biased region" description="Basic and acidic residues" evidence="4">
    <location>
        <begin position="251"/>
        <end position="262"/>
    </location>
</feature>
<evidence type="ECO:0000313" key="7">
    <source>
        <dbReference type="Proteomes" id="UP000054279"/>
    </source>
</evidence>
<dbReference type="Proteomes" id="UP000054279">
    <property type="component" value="Unassembled WGS sequence"/>
</dbReference>
<evidence type="ECO:0000256" key="4">
    <source>
        <dbReference type="SAM" id="MobiDB-lite"/>
    </source>
</evidence>
<dbReference type="Pfam" id="PF00338">
    <property type="entry name" value="Ribosomal_S10"/>
    <property type="match status" value="1"/>
</dbReference>
<dbReference type="GO" id="GO:0005840">
    <property type="term" value="C:ribosome"/>
    <property type="evidence" value="ECO:0007669"/>
    <property type="project" value="UniProtKB-KW"/>
</dbReference>
<evidence type="ECO:0000259" key="5">
    <source>
        <dbReference type="SMART" id="SM01403"/>
    </source>
</evidence>
<dbReference type="GO" id="GO:0003735">
    <property type="term" value="F:structural constituent of ribosome"/>
    <property type="evidence" value="ECO:0007669"/>
    <property type="project" value="InterPro"/>
</dbReference>
<dbReference type="OrthoDB" id="366214at2759"/>
<dbReference type="InterPro" id="IPR036838">
    <property type="entry name" value="Ribosomal_uS10_dom_sf"/>
</dbReference>
<feature type="domain" description="Small ribosomal subunit protein uS10" evidence="5">
    <location>
        <begin position="69"/>
        <end position="166"/>
    </location>
</feature>
<sequence>MLPAPRAILRPFQVFSIQKRHGSGMSRVEVAMKAAIRDGPHFKNTIWTADEHLPPIAYYPRKHGIPCAVLHFRSHHPRLLELFTYFATHTGSALGIPMSQPIHLPTQRSLWTVIKGPFAHKKSQENFDRKVYKRAIKAWDAHPAVIGYWAEYLREHQVPGVGLRVSRWERAPLGITSDAAFNEIRETSEKFRLATSRYQIVTLGDAIVKTEIAAALDALKETQDAATREGEKTGESSKEESSKGKSSNEQSSKEQLSKEQSKNNKGGKSKSGRS</sequence>
<dbReference type="GO" id="GO:1990904">
    <property type="term" value="C:ribonucleoprotein complex"/>
    <property type="evidence" value="ECO:0007669"/>
    <property type="project" value="UniProtKB-KW"/>
</dbReference>
<keyword evidence="7" id="KW-1185">Reference proteome</keyword>
<evidence type="ECO:0000256" key="1">
    <source>
        <dbReference type="ARBA" id="ARBA00007102"/>
    </source>
</evidence>
<dbReference type="InterPro" id="IPR001848">
    <property type="entry name" value="Ribosomal_uS10"/>
</dbReference>
<keyword evidence="2" id="KW-0689">Ribosomal protein</keyword>
<gene>
    <name evidence="6" type="ORF">M422DRAFT_33667</name>
</gene>
<keyword evidence="3" id="KW-0687">Ribonucleoprotein</keyword>
<comment type="similarity">
    <text evidence="1">Belongs to the universal ribosomal protein uS10 family.</text>
</comment>
<dbReference type="GO" id="GO:0006412">
    <property type="term" value="P:translation"/>
    <property type="evidence" value="ECO:0007669"/>
    <property type="project" value="InterPro"/>
</dbReference>
<dbReference type="SMART" id="SM01403">
    <property type="entry name" value="Ribosomal_S10"/>
    <property type="match status" value="1"/>
</dbReference>
<proteinExistence type="inferred from homology"/>
<evidence type="ECO:0000313" key="6">
    <source>
        <dbReference type="EMBL" id="KIJ37568.1"/>
    </source>
</evidence>
<dbReference type="HAMAP" id="MF_00508">
    <property type="entry name" value="Ribosomal_uS10"/>
    <property type="match status" value="1"/>
</dbReference>
<organism evidence="6 7">
    <name type="scientific">Sphaerobolus stellatus (strain SS14)</name>
    <dbReference type="NCBI Taxonomy" id="990650"/>
    <lineage>
        <taxon>Eukaryota</taxon>
        <taxon>Fungi</taxon>
        <taxon>Dikarya</taxon>
        <taxon>Basidiomycota</taxon>
        <taxon>Agaricomycotina</taxon>
        <taxon>Agaricomycetes</taxon>
        <taxon>Phallomycetidae</taxon>
        <taxon>Geastrales</taxon>
        <taxon>Sphaerobolaceae</taxon>
        <taxon>Sphaerobolus</taxon>
    </lineage>
</organism>
<reference evidence="6 7" key="1">
    <citation type="submission" date="2014-06" db="EMBL/GenBank/DDBJ databases">
        <title>Evolutionary Origins and Diversification of the Mycorrhizal Mutualists.</title>
        <authorList>
            <consortium name="DOE Joint Genome Institute"/>
            <consortium name="Mycorrhizal Genomics Consortium"/>
            <person name="Kohler A."/>
            <person name="Kuo A."/>
            <person name="Nagy L.G."/>
            <person name="Floudas D."/>
            <person name="Copeland A."/>
            <person name="Barry K.W."/>
            <person name="Cichocki N."/>
            <person name="Veneault-Fourrey C."/>
            <person name="LaButti K."/>
            <person name="Lindquist E.A."/>
            <person name="Lipzen A."/>
            <person name="Lundell T."/>
            <person name="Morin E."/>
            <person name="Murat C."/>
            <person name="Riley R."/>
            <person name="Ohm R."/>
            <person name="Sun H."/>
            <person name="Tunlid A."/>
            <person name="Henrissat B."/>
            <person name="Grigoriev I.V."/>
            <person name="Hibbett D.S."/>
            <person name="Martin F."/>
        </authorList>
    </citation>
    <scope>NUCLEOTIDE SEQUENCE [LARGE SCALE GENOMIC DNA]</scope>
    <source>
        <strain evidence="6 7">SS14</strain>
    </source>
</reference>
<feature type="compositionally biased region" description="Basic and acidic residues" evidence="4">
    <location>
        <begin position="223"/>
        <end position="243"/>
    </location>
</feature>
<dbReference type="InterPro" id="IPR027486">
    <property type="entry name" value="Ribosomal_uS10_dom"/>
</dbReference>
<evidence type="ECO:0000256" key="2">
    <source>
        <dbReference type="ARBA" id="ARBA00022980"/>
    </source>
</evidence>
<feature type="region of interest" description="Disordered" evidence="4">
    <location>
        <begin position="223"/>
        <end position="274"/>
    </location>
</feature>
<protein>
    <recommendedName>
        <fullName evidence="5">Small ribosomal subunit protein uS10 domain-containing protein</fullName>
    </recommendedName>
</protein>
<dbReference type="Gene3D" id="3.30.70.600">
    <property type="entry name" value="Ribosomal protein S10 domain"/>
    <property type="match status" value="1"/>
</dbReference>
<name>A0A0C9U3U6_SPHS4</name>
<dbReference type="EMBL" id="KN837168">
    <property type="protein sequence ID" value="KIJ37568.1"/>
    <property type="molecule type" value="Genomic_DNA"/>
</dbReference>
<accession>A0A0C9U3U6</accession>